<feature type="transmembrane region" description="Helical" evidence="1">
    <location>
        <begin position="148"/>
        <end position="168"/>
    </location>
</feature>
<evidence type="ECO:0000313" key="4">
    <source>
        <dbReference type="Proteomes" id="UP000509667"/>
    </source>
</evidence>
<organism evidence="3 4">
    <name type="scientific">Halosimplex rubrum</name>
    <dbReference type="NCBI Taxonomy" id="869889"/>
    <lineage>
        <taxon>Archaea</taxon>
        <taxon>Methanobacteriati</taxon>
        <taxon>Methanobacteriota</taxon>
        <taxon>Stenosarchaea group</taxon>
        <taxon>Halobacteria</taxon>
        <taxon>Halobacteriales</taxon>
        <taxon>Haloarculaceae</taxon>
        <taxon>Halosimplex</taxon>
    </lineage>
</organism>
<feature type="transmembrane region" description="Helical" evidence="1">
    <location>
        <begin position="53"/>
        <end position="74"/>
    </location>
</feature>
<feature type="transmembrane region" description="Helical" evidence="1">
    <location>
        <begin position="94"/>
        <end position="115"/>
    </location>
</feature>
<feature type="transmembrane region" description="Helical" evidence="1">
    <location>
        <begin position="175"/>
        <end position="194"/>
    </location>
</feature>
<feature type="transmembrane region" description="Helical" evidence="1">
    <location>
        <begin position="122"/>
        <end position="142"/>
    </location>
</feature>
<keyword evidence="1" id="KW-0472">Membrane</keyword>
<dbReference type="InterPro" id="IPR036938">
    <property type="entry name" value="PAP2/HPO_sf"/>
</dbReference>
<keyword evidence="1" id="KW-1133">Transmembrane helix</keyword>
<feature type="transmembrane region" description="Helical" evidence="1">
    <location>
        <begin position="253"/>
        <end position="275"/>
    </location>
</feature>
<dbReference type="PANTHER" id="PTHR14969:SF13">
    <property type="entry name" value="AT30094P"/>
    <property type="match status" value="1"/>
</dbReference>
<gene>
    <name evidence="3" type="ORF">HZS55_17905</name>
</gene>
<dbReference type="InterPro" id="IPR000326">
    <property type="entry name" value="PAP2/HPO"/>
</dbReference>
<name>A0A7D5TQP5_9EURY</name>
<protein>
    <submittedName>
        <fullName evidence="3">Phosphatase PAP2 family protein</fullName>
    </submittedName>
</protein>
<dbReference type="OrthoDB" id="10182at2157"/>
<evidence type="ECO:0000313" key="3">
    <source>
        <dbReference type="EMBL" id="QLH79054.1"/>
    </source>
</evidence>
<keyword evidence="4" id="KW-1185">Reference proteome</keyword>
<dbReference type="SUPFAM" id="SSF48317">
    <property type="entry name" value="Acid phosphatase/Vanadium-dependent haloperoxidase"/>
    <property type="match status" value="1"/>
</dbReference>
<dbReference type="EMBL" id="CP058910">
    <property type="protein sequence ID" value="QLH79054.1"/>
    <property type="molecule type" value="Genomic_DNA"/>
</dbReference>
<sequence length="288" mass="29276">MFRLVAASEAIRGAIPPGLVPLFGLLTVLGSAKFLMVALSLAYWNDQSRRRELLTVVGVAFVAVSVTLALKYWFGLPRPPAAVRRVAVDPSPVGFPSGHAIAATTVYGGTLVALDRYRDPKLLVGTGALVALVGLSRVVIGVHYLGDVLAGVAVGLVMVGVVAVAVDYGPAVDRGPAVVFGLAVVCSVPAVILTTAPGDAALAAGGSVGGFVGAAWRTRAERFRSRVERVAVTVGGVAFVGVAIAVVETVEPLLVPTAAVNAALVFGIVSLPSLVGRFDGFGSSTPAD</sequence>
<feature type="transmembrane region" description="Helical" evidence="1">
    <location>
        <begin position="20"/>
        <end position="41"/>
    </location>
</feature>
<reference evidence="3 4" key="1">
    <citation type="submission" date="2020-07" db="EMBL/GenBank/DDBJ databases">
        <title>Halosimplex pelagicum sp. nov. and Halosimplex rubrum sp. nov., isolated from salted brown alga Laminaria, and emended description of the genus Halosimplex.</title>
        <authorList>
            <person name="Cui H."/>
        </authorList>
    </citation>
    <scope>NUCLEOTIDE SEQUENCE [LARGE SCALE GENOMIC DNA]</scope>
    <source>
        <strain evidence="3 4">R27</strain>
    </source>
</reference>
<feature type="transmembrane region" description="Helical" evidence="1">
    <location>
        <begin position="230"/>
        <end position="247"/>
    </location>
</feature>
<dbReference type="Gene3D" id="1.20.144.10">
    <property type="entry name" value="Phosphatidic acid phosphatase type 2/haloperoxidase"/>
    <property type="match status" value="1"/>
</dbReference>
<dbReference type="Pfam" id="PF01569">
    <property type="entry name" value="PAP2"/>
    <property type="match status" value="1"/>
</dbReference>
<dbReference type="Proteomes" id="UP000509667">
    <property type="component" value="Chromosome"/>
</dbReference>
<dbReference type="RefSeq" id="WP_179908929.1">
    <property type="nucleotide sequence ID" value="NZ_CP058910.1"/>
</dbReference>
<proteinExistence type="predicted"/>
<dbReference type="PANTHER" id="PTHR14969">
    <property type="entry name" value="SPHINGOSINE-1-PHOSPHATE PHOSPHOHYDROLASE"/>
    <property type="match status" value="1"/>
</dbReference>
<dbReference type="AlphaFoldDB" id="A0A7D5TQP5"/>
<accession>A0A7D5TQP5</accession>
<evidence type="ECO:0000259" key="2">
    <source>
        <dbReference type="SMART" id="SM00014"/>
    </source>
</evidence>
<evidence type="ECO:0000256" key="1">
    <source>
        <dbReference type="SAM" id="Phobius"/>
    </source>
</evidence>
<dbReference type="GeneID" id="56079778"/>
<keyword evidence="1" id="KW-0812">Transmembrane</keyword>
<dbReference type="KEGG" id="hrr:HZS55_17905"/>
<feature type="domain" description="Phosphatidic acid phosphatase type 2/haloperoxidase" evidence="2">
    <location>
        <begin position="56"/>
        <end position="163"/>
    </location>
</feature>
<feature type="transmembrane region" description="Helical" evidence="1">
    <location>
        <begin position="200"/>
        <end position="218"/>
    </location>
</feature>
<dbReference type="SMART" id="SM00014">
    <property type="entry name" value="acidPPc"/>
    <property type="match status" value="1"/>
</dbReference>